<dbReference type="InterPro" id="IPR045361">
    <property type="entry name" value="CIS_tube_prot_N"/>
</dbReference>
<organism evidence="2 3">
    <name type="scientific">Microvirga splendida</name>
    <dbReference type="NCBI Taxonomy" id="2795727"/>
    <lineage>
        <taxon>Bacteria</taxon>
        <taxon>Pseudomonadati</taxon>
        <taxon>Pseudomonadota</taxon>
        <taxon>Alphaproteobacteria</taxon>
        <taxon>Hyphomicrobiales</taxon>
        <taxon>Methylobacteriaceae</taxon>
        <taxon>Microvirga</taxon>
    </lineage>
</organism>
<dbReference type="Pfam" id="PF19266">
    <property type="entry name" value="CIS_tube"/>
    <property type="match status" value="1"/>
</dbReference>
<dbReference type="Proteomes" id="UP000620670">
    <property type="component" value="Unassembled WGS sequence"/>
</dbReference>
<dbReference type="InterPro" id="IPR036779">
    <property type="entry name" value="LysM_dom_sf"/>
</dbReference>
<dbReference type="PROSITE" id="PS51782">
    <property type="entry name" value="LYSM"/>
    <property type="match status" value="1"/>
</dbReference>
<feature type="domain" description="LysM" evidence="1">
    <location>
        <begin position="163"/>
        <end position="210"/>
    </location>
</feature>
<keyword evidence="3" id="KW-1185">Reference proteome</keyword>
<proteinExistence type="predicted"/>
<comment type="caution">
    <text evidence="2">The sequence shown here is derived from an EMBL/GenBank/DDBJ whole genome shotgun (WGS) entry which is preliminary data.</text>
</comment>
<accession>A0ABS0Y4F6</accession>
<evidence type="ECO:0000259" key="1">
    <source>
        <dbReference type="PROSITE" id="PS51782"/>
    </source>
</evidence>
<dbReference type="Gene3D" id="3.10.350.10">
    <property type="entry name" value="LysM domain"/>
    <property type="match status" value="1"/>
</dbReference>
<dbReference type="RefSeq" id="WP_199050419.1">
    <property type="nucleotide sequence ID" value="NZ_JAELXT010000021.1"/>
</dbReference>
<protein>
    <submittedName>
        <fullName evidence="2">LysM peptidoglycan-binding domain-containing protein</fullName>
    </submittedName>
</protein>
<dbReference type="CDD" id="cd00118">
    <property type="entry name" value="LysM"/>
    <property type="match status" value="1"/>
</dbReference>
<evidence type="ECO:0000313" key="2">
    <source>
        <dbReference type="EMBL" id="MBJ6127191.1"/>
    </source>
</evidence>
<sequence>MALEKATIDIVSGSKAGNRIAVLFNPTDYTIERSNSYKTTSIPGLSGPLIHFINGEADVLSMELFLDDYTDAPKAGRKSVRERVDELAGLLEIDNDQHAPPIVRFVWGKLSFTAIIEKMTRKFLLFQPDGVPSRASLSINFKEYRTLPALLTNPRLQSGDKSKRRVIVAGDSLWLLASREYHDAALWREIAEANDLDDPRDVVAGDWVLVPPLENADGPLGRL</sequence>
<name>A0ABS0Y4F6_9HYPH</name>
<reference evidence="3" key="1">
    <citation type="submission" date="2020-12" db="EMBL/GenBank/DDBJ databases">
        <title>Hymenobacter sp.</title>
        <authorList>
            <person name="Kim M.K."/>
        </authorList>
    </citation>
    <scope>NUCLEOTIDE SEQUENCE [LARGE SCALE GENOMIC DNA]</scope>
    <source>
        <strain evidence="3">BT325</strain>
    </source>
</reference>
<gene>
    <name evidence="2" type="ORF">JAO75_17450</name>
</gene>
<dbReference type="EMBL" id="JAELXT010000021">
    <property type="protein sequence ID" value="MBJ6127191.1"/>
    <property type="molecule type" value="Genomic_DNA"/>
</dbReference>
<dbReference type="InterPro" id="IPR018392">
    <property type="entry name" value="LysM"/>
</dbReference>
<evidence type="ECO:0000313" key="3">
    <source>
        <dbReference type="Proteomes" id="UP000620670"/>
    </source>
</evidence>